<dbReference type="InterPro" id="IPR004860">
    <property type="entry name" value="LAGLIDADG_dom"/>
</dbReference>
<geneLocation type="mitochondrion" evidence="2"/>
<dbReference type="PANTHER" id="PTHR36181:SF3">
    <property type="entry name" value="INTRON-ENCODED DNA ENDONUCLEASE AI5 BETA"/>
    <property type="match status" value="1"/>
</dbReference>
<organism evidence="2">
    <name type="scientific">Ulva intestinalis</name>
    <name type="common">Hollow green nori</name>
    <name type="synonym">Enteromorpha intestinalis</name>
    <dbReference type="NCBI Taxonomy" id="3116"/>
    <lineage>
        <taxon>Eukaryota</taxon>
        <taxon>Viridiplantae</taxon>
        <taxon>Chlorophyta</taxon>
        <taxon>core chlorophytes</taxon>
        <taxon>Ulvophyceae</taxon>
        <taxon>OUU clade</taxon>
        <taxon>Ulvales</taxon>
        <taxon>Ulvaceae</taxon>
        <taxon>Ulva</taxon>
    </lineage>
</organism>
<accession>A0A8K1M8L8</accession>
<dbReference type="SUPFAM" id="SSF55608">
    <property type="entry name" value="Homing endonucleases"/>
    <property type="match status" value="2"/>
</dbReference>
<protein>
    <recommendedName>
        <fullName evidence="1">Homing endonuclease LAGLIDADG domain-containing protein</fullName>
    </recommendedName>
</protein>
<name>A0A8K1M8L8_ULVIN</name>
<dbReference type="Gene3D" id="3.10.28.10">
    <property type="entry name" value="Homing endonucleases"/>
    <property type="match status" value="2"/>
</dbReference>
<dbReference type="GeneID" id="68661668"/>
<dbReference type="EMBL" id="MZ571476">
    <property type="protein sequence ID" value="UBR43409.1"/>
    <property type="molecule type" value="Genomic_DNA"/>
</dbReference>
<reference evidence="2" key="1">
    <citation type="submission" date="2021-07" db="EMBL/GenBank/DDBJ databases">
        <authorList>
            <person name="Wang H."/>
            <person name="Liu F."/>
        </authorList>
    </citation>
    <scope>NUCLEOTIDE SEQUENCE</scope>
    <source>
        <strain evidence="2">CNS000531</strain>
    </source>
</reference>
<dbReference type="Pfam" id="PF00961">
    <property type="entry name" value="LAGLIDADG_1"/>
    <property type="match status" value="1"/>
</dbReference>
<dbReference type="AlphaFoldDB" id="A0A8K1M8L8"/>
<dbReference type="GO" id="GO:0005739">
    <property type="term" value="C:mitochondrion"/>
    <property type="evidence" value="ECO:0007669"/>
    <property type="project" value="UniProtKB-ARBA"/>
</dbReference>
<keyword evidence="2" id="KW-0496">Mitochondrion</keyword>
<evidence type="ECO:0000313" key="2">
    <source>
        <dbReference type="EMBL" id="UBR43409.1"/>
    </source>
</evidence>
<feature type="domain" description="Homing endonuclease LAGLIDADG" evidence="1">
    <location>
        <begin position="131"/>
        <end position="228"/>
    </location>
</feature>
<gene>
    <name evidence="2" type="primary">orf259</name>
</gene>
<dbReference type="PANTHER" id="PTHR36181">
    <property type="entry name" value="INTRON-ENCODED ENDONUCLEASE AI3-RELATED"/>
    <property type="match status" value="1"/>
</dbReference>
<dbReference type="GO" id="GO:0004519">
    <property type="term" value="F:endonuclease activity"/>
    <property type="evidence" value="ECO:0007669"/>
    <property type="project" value="InterPro"/>
</dbReference>
<proteinExistence type="predicted"/>
<dbReference type="InterPro" id="IPR051289">
    <property type="entry name" value="LAGLIDADG_Endonuclease"/>
</dbReference>
<evidence type="ECO:0000259" key="1">
    <source>
        <dbReference type="Pfam" id="PF00961"/>
    </source>
</evidence>
<dbReference type="InterPro" id="IPR027434">
    <property type="entry name" value="Homing_endonucl"/>
</dbReference>
<sequence>MIKNNLLFKSNIVPKSDTDLGYYLAGLIEGDGHFSKNQLIISGHEKDYEFFHALKHALGYGKVSQYTRGRALRFVISSKAGLRRVILLCNGKFVGWHKFNQLLKHNYSKHLNIVLQQPKEENMSFSNFWFCGFIEADGCFNITIRKCNTNAIKTRVDLRLTIAQKDSYLLQLIRRQFIDAQMYESKNSKNRHFRLTISGHKRLPTVIHYFDQYPLQTRKYIHYRMFRRCFRLVQFKKHLNFKGLEAARTMQTMLTSVYK</sequence>
<dbReference type="RefSeq" id="YP_010216388.1">
    <property type="nucleotide sequence ID" value="NC_058886.1"/>
</dbReference>